<dbReference type="GO" id="GO:0000977">
    <property type="term" value="F:RNA polymerase II transcription regulatory region sequence-specific DNA binding"/>
    <property type="evidence" value="ECO:0000318"/>
    <property type="project" value="GO_Central"/>
</dbReference>
<dbReference type="PROSITE" id="PS50089">
    <property type="entry name" value="ZF_RING_2"/>
    <property type="match status" value="1"/>
</dbReference>
<evidence type="ECO:0000256" key="2">
    <source>
        <dbReference type="ARBA" id="ARBA00007269"/>
    </source>
</evidence>
<evidence type="ECO:0000256" key="7">
    <source>
        <dbReference type="ARBA" id="ARBA00023015"/>
    </source>
</evidence>
<dbReference type="InterPro" id="IPR034078">
    <property type="entry name" value="NFX1_fam"/>
</dbReference>
<dbReference type="Pfam" id="PF01422">
    <property type="entry name" value="zf-NF-X1"/>
    <property type="match status" value="5"/>
</dbReference>
<dbReference type="RefSeq" id="NP_983883.2">
    <property type="nucleotide sequence ID" value="NM_209236.2"/>
</dbReference>
<dbReference type="PROSITE" id="PS51061">
    <property type="entry name" value="R3H"/>
    <property type="match status" value="1"/>
</dbReference>
<comment type="similarity">
    <text evidence="2">Belongs to the NFX1 family.</text>
</comment>
<dbReference type="CDD" id="cd06006">
    <property type="entry name" value="R3H_unknown_2"/>
    <property type="match status" value="1"/>
</dbReference>
<dbReference type="InterPro" id="IPR034077">
    <property type="entry name" value="R3H_FAP1"/>
</dbReference>
<dbReference type="GO" id="GO:0000122">
    <property type="term" value="P:negative regulation of transcription by RNA polymerase II"/>
    <property type="evidence" value="ECO:0000318"/>
    <property type="project" value="GO_Central"/>
</dbReference>
<keyword evidence="9" id="KW-0539">Nucleus</keyword>
<protein>
    <submittedName>
        <fullName evidence="13">ADL213Wp</fullName>
    </submittedName>
</protein>
<dbReference type="InterPro" id="IPR000967">
    <property type="entry name" value="Znf_NFX1"/>
</dbReference>
<comment type="subcellular location">
    <subcellularLocation>
        <location evidence="1">Nucleus</location>
    </subcellularLocation>
</comment>
<evidence type="ECO:0000259" key="11">
    <source>
        <dbReference type="PROSITE" id="PS50089"/>
    </source>
</evidence>
<name>Q75AY3_EREGS</name>
<dbReference type="Pfam" id="PF01424">
    <property type="entry name" value="R3H"/>
    <property type="match status" value="1"/>
</dbReference>
<dbReference type="InParanoid" id="Q75AY3"/>
<dbReference type="GO" id="GO:0070651">
    <property type="term" value="P:nonfunctional rRNA decay"/>
    <property type="evidence" value="ECO:0007669"/>
    <property type="project" value="EnsemblFungi"/>
</dbReference>
<dbReference type="PANTHER" id="PTHR12360">
    <property type="entry name" value="NUCLEAR TRANSCRIPTION FACTOR, X-BOX BINDING 1 NFX1"/>
    <property type="match status" value="1"/>
</dbReference>
<evidence type="ECO:0000256" key="8">
    <source>
        <dbReference type="ARBA" id="ARBA00023163"/>
    </source>
</evidence>
<dbReference type="EMBL" id="AE016817">
    <property type="protein sequence ID" value="AAS51707.2"/>
    <property type="molecule type" value="Genomic_DNA"/>
</dbReference>
<evidence type="ECO:0000256" key="9">
    <source>
        <dbReference type="ARBA" id="ARBA00023242"/>
    </source>
</evidence>
<dbReference type="GO" id="GO:0005634">
    <property type="term" value="C:nucleus"/>
    <property type="evidence" value="ECO:0000318"/>
    <property type="project" value="GO_Central"/>
</dbReference>
<evidence type="ECO:0000256" key="1">
    <source>
        <dbReference type="ARBA" id="ARBA00004123"/>
    </source>
</evidence>
<dbReference type="SMART" id="SM00438">
    <property type="entry name" value="ZnF_NFX"/>
    <property type="match status" value="8"/>
</dbReference>
<dbReference type="Gene3D" id="3.30.1370.50">
    <property type="entry name" value="R3H-like domain"/>
    <property type="match status" value="1"/>
</dbReference>
<keyword evidence="8" id="KW-0804">Transcription</keyword>
<keyword evidence="4" id="KW-0677">Repeat</keyword>
<dbReference type="FunFam" id="3.30.1370.50:FF:000006">
    <property type="entry name" value="NF-X1 finger transcription factor"/>
    <property type="match status" value="1"/>
</dbReference>
<dbReference type="InterPro" id="IPR036867">
    <property type="entry name" value="R3H_dom_sf"/>
</dbReference>
<dbReference type="SUPFAM" id="SSF82708">
    <property type="entry name" value="R3H domain"/>
    <property type="match status" value="1"/>
</dbReference>
<dbReference type="OrthoDB" id="6512771at2759"/>
<dbReference type="GO" id="GO:0005737">
    <property type="term" value="C:cytoplasm"/>
    <property type="evidence" value="ECO:0007669"/>
    <property type="project" value="EnsemblFungi"/>
</dbReference>
<evidence type="ECO:0000256" key="4">
    <source>
        <dbReference type="ARBA" id="ARBA00022737"/>
    </source>
</evidence>
<reference evidence="13 14" key="1">
    <citation type="journal article" date="2004" name="Science">
        <title>The Ashbya gossypii genome as a tool for mapping the ancient Saccharomyces cerevisiae genome.</title>
        <authorList>
            <person name="Dietrich F.S."/>
            <person name="Voegeli S."/>
            <person name="Brachat S."/>
            <person name="Lerch A."/>
            <person name="Gates K."/>
            <person name="Steiner S."/>
            <person name="Mohr C."/>
            <person name="Pohlmann R."/>
            <person name="Luedi P."/>
            <person name="Choi S."/>
            <person name="Wing R.A."/>
            <person name="Flavier A."/>
            <person name="Gaffney T.D."/>
            <person name="Philippsen P."/>
        </authorList>
    </citation>
    <scope>NUCLEOTIDE SEQUENCE [LARGE SCALE GENOMIC DNA]</scope>
    <source>
        <strain evidence="14">ATCC 10895 / CBS 109.51 / FGSC 9923 / NRRL Y-1056</strain>
    </source>
</reference>
<accession>Q75AY3</accession>
<dbReference type="GO" id="GO:0008270">
    <property type="term" value="F:zinc ion binding"/>
    <property type="evidence" value="ECO:0007669"/>
    <property type="project" value="UniProtKB-KW"/>
</dbReference>
<gene>
    <name evidence="13" type="ORF">AGOS_ADL213W</name>
</gene>
<evidence type="ECO:0000313" key="13">
    <source>
        <dbReference type="EMBL" id="AAS51707.2"/>
    </source>
</evidence>
<keyword evidence="6" id="KW-0862">Zinc</keyword>
<organism evidence="13 14">
    <name type="scientific">Eremothecium gossypii (strain ATCC 10895 / CBS 109.51 / FGSC 9923 / NRRL Y-1056)</name>
    <name type="common">Yeast</name>
    <name type="synonym">Ashbya gossypii</name>
    <dbReference type="NCBI Taxonomy" id="284811"/>
    <lineage>
        <taxon>Eukaryota</taxon>
        <taxon>Fungi</taxon>
        <taxon>Dikarya</taxon>
        <taxon>Ascomycota</taxon>
        <taxon>Saccharomycotina</taxon>
        <taxon>Saccharomycetes</taxon>
        <taxon>Saccharomycetales</taxon>
        <taxon>Saccharomycetaceae</taxon>
        <taxon>Eremothecium</taxon>
    </lineage>
</organism>
<keyword evidence="7" id="KW-0805">Transcription regulation</keyword>
<feature type="domain" description="R3H" evidence="12">
    <location>
        <begin position="685"/>
        <end position="748"/>
    </location>
</feature>
<dbReference type="eggNOG" id="KOG1952">
    <property type="taxonomic scope" value="Eukaryota"/>
</dbReference>
<dbReference type="OMA" id="CPHPCDS"/>
<evidence type="ECO:0000259" key="12">
    <source>
        <dbReference type="PROSITE" id="PS51061"/>
    </source>
</evidence>
<keyword evidence="5 10" id="KW-0863">Zinc-finger</keyword>
<dbReference type="GO" id="GO:0000981">
    <property type="term" value="F:DNA-binding transcription factor activity, RNA polymerase II-specific"/>
    <property type="evidence" value="ECO:0000318"/>
    <property type="project" value="GO_Central"/>
</dbReference>
<feature type="domain" description="RING-type" evidence="11">
    <location>
        <begin position="34"/>
        <end position="83"/>
    </location>
</feature>
<dbReference type="GeneID" id="4620023"/>
<dbReference type="HOGENOM" id="CLU_005714_2_2_1"/>
<proteinExistence type="inferred from homology"/>
<evidence type="ECO:0000313" key="14">
    <source>
        <dbReference type="Proteomes" id="UP000000591"/>
    </source>
</evidence>
<keyword evidence="3" id="KW-0479">Metal-binding</keyword>
<evidence type="ECO:0000256" key="6">
    <source>
        <dbReference type="ARBA" id="ARBA00022833"/>
    </source>
</evidence>
<evidence type="ECO:0000256" key="5">
    <source>
        <dbReference type="ARBA" id="ARBA00022771"/>
    </source>
</evidence>
<dbReference type="CDD" id="cd06008">
    <property type="entry name" value="NF-X1-zinc-finger"/>
    <property type="match status" value="4"/>
</dbReference>
<reference evidence="14" key="2">
    <citation type="journal article" date="2013" name="G3 (Bethesda)">
        <title>Genomes of Ashbya fungi isolated from insects reveal four mating-type loci, numerous translocations, lack of transposons, and distinct gene duplications.</title>
        <authorList>
            <person name="Dietrich F.S."/>
            <person name="Voegeli S."/>
            <person name="Kuo S."/>
            <person name="Philippsen P."/>
        </authorList>
    </citation>
    <scope>GENOME REANNOTATION</scope>
    <source>
        <strain evidence="14">ATCC 10895 / CBS 109.51 / FGSC 9923 / NRRL Y-1056</strain>
    </source>
</reference>
<keyword evidence="14" id="KW-1185">Reference proteome</keyword>
<dbReference type="Proteomes" id="UP000000591">
    <property type="component" value="Chromosome IV"/>
</dbReference>
<sequence length="908" mass="101356">MLRDMPLDATAELEGIPYYEQTVLELRDGETYQCLICTVEMDASCPMYACHQCYRVYDYECIRRWALKATSTTVDRTWKCPNCYHVNRKVPPKNRHTCWCGKQVNLDPNYINPNSCGQTCGAPICQHGCSKLCHLGPHEECMVRIDFKCRCGKLTEEIPCYEAKAAKRNFSCDQPCGLPMPCGIHKCERVCHNGPCGPCKEEIAGDIKCYCGLTTRNKMVCSEVSVVARSKVSKYKSWIGAFACDRMREVPYSCGKHSFHEKCIAPPSLPKRTPCPYSPENCTTCPCGKTQLAELGSTRTACTDHISSCGKVCGKQLSCGNHTCPMTCHDGNCMDPCLVITEQKCACEQRRFLVPCQFPHSPSCTAKCESLMSCRRHRCAERCCSGRPHSVKRNSRRRRESPDDESEVEAQHVCLKDCNRVLLCGIHMCNYKCHAGKCPPCLESDSNDLICPCGKTIVPAPVRCGTKLPRCTHPCRNSLLDTWPCGHSPPSHNCHPLDEPCPPCTITVKKTCRCGKNEIRTFCYNDDVSCSRPCKKPLSYCNHFCQVPCHSDGQCQQTCKQACGLPRKACEHVCKAKCHGHTACPESPCTEKKTITCSCGHKSSTKICSEYAGKDDGIGASQHLSCDEDCAKFQRHQQLMRAFGVVEKATSEEDEALLLAQRSQSFDDLHLPFTEYVLSVFTKQSQWCTQIEQYLIKLMDDSSPKALHFKPMRAAQRRFVHELSSSFGLYSESQDPEPKRSVYVKKTGISRVPAIGLSKAAPLYTSFKKLEREFKANSESAVTKKLVSVHIDDSPESQHDAAINAILLSGLTSFASESALRDCFADYFSQTLLNCPQYVVRGTEGYIFPTDYLSLSANAEKDLTKLAGYFRLLFQEQNLWTDISTCKLDSNLNRIGSCESPAADCLGQ</sequence>
<dbReference type="AlphaFoldDB" id="Q75AY3"/>
<evidence type="ECO:0000256" key="3">
    <source>
        <dbReference type="ARBA" id="ARBA00022723"/>
    </source>
</evidence>
<dbReference type="PANTHER" id="PTHR12360:SF12">
    <property type="entry name" value="TRANSCRIPTIONAL REPRESSOR NF-X1"/>
    <property type="match status" value="1"/>
</dbReference>
<dbReference type="KEGG" id="ago:AGOS_ADL213W"/>
<dbReference type="FunCoup" id="Q75AY3">
    <property type="interactions" value="1045"/>
</dbReference>
<dbReference type="InterPro" id="IPR001841">
    <property type="entry name" value="Znf_RING"/>
</dbReference>
<dbReference type="STRING" id="284811.Q75AY3"/>
<dbReference type="SMART" id="SM00393">
    <property type="entry name" value="R3H"/>
    <property type="match status" value="1"/>
</dbReference>
<dbReference type="InterPro" id="IPR001374">
    <property type="entry name" value="R3H_dom"/>
</dbReference>
<evidence type="ECO:0000256" key="10">
    <source>
        <dbReference type="PROSITE-ProRule" id="PRU00175"/>
    </source>
</evidence>